<comment type="caution">
    <text evidence="2">The sequence shown here is derived from an EMBL/GenBank/DDBJ whole genome shotgun (WGS) entry which is preliminary data.</text>
</comment>
<proteinExistence type="predicted"/>
<feature type="compositionally biased region" description="Basic and acidic residues" evidence="1">
    <location>
        <begin position="358"/>
        <end position="373"/>
    </location>
</feature>
<organism evidence="2 3">
    <name type="scientific">Pleurodeles waltl</name>
    <name type="common">Iberian ribbed newt</name>
    <dbReference type="NCBI Taxonomy" id="8319"/>
    <lineage>
        <taxon>Eukaryota</taxon>
        <taxon>Metazoa</taxon>
        <taxon>Chordata</taxon>
        <taxon>Craniata</taxon>
        <taxon>Vertebrata</taxon>
        <taxon>Euteleostomi</taxon>
        <taxon>Amphibia</taxon>
        <taxon>Batrachia</taxon>
        <taxon>Caudata</taxon>
        <taxon>Salamandroidea</taxon>
        <taxon>Salamandridae</taxon>
        <taxon>Pleurodelinae</taxon>
        <taxon>Pleurodeles</taxon>
    </lineage>
</organism>
<protein>
    <submittedName>
        <fullName evidence="2">Uncharacterized protein</fullName>
    </submittedName>
</protein>
<evidence type="ECO:0000313" key="2">
    <source>
        <dbReference type="EMBL" id="KAJ1152624.1"/>
    </source>
</evidence>
<gene>
    <name evidence="2" type="ORF">NDU88_005399</name>
</gene>
<evidence type="ECO:0000313" key="3">
    <source>
        <dbReference type="Proteomes" id="UP001066276"/>
    </source>
</evidence>
<dbReference type="AlphaFoldDB" id="A0AAV7RIE2"/>
<feature type="region of interest" description="Disordered" evidence="1">
    <location>
        <begin position="358"/>
        <end position="382"/>
    </location>
</feature>
<evidence type="ECO:0000256" key="1">
    <source>
        <dbReference type="SAM" id="MobiDB-lite"/>
    </source>
</evidence>
<reference evidence="2" key="1">
    <citation type="journal article" date="2022" name="bioRxiv">
        <title>Sequencing and chromosome-scale assembly of the giantPleurodeles waltlgenome.</title>
        <authorList>
            <person name="Brown T."/>
            <person name="Elewa A."/>
            <person name="Iarovenko S."/>
            <person name="Subramanian E."/>
            <person name="Araus A.J."/>
            <person name="Petzold A."/>
            <person name="Susuki M."/>
            <person name="Suzuki K.-i.T."/>
            <person name="Hayashi T."/>
            <person name="Toyoda A."/>
            <person name="Oliveira C."/>
            <person name="Osipova E."/>
            <person name="Leigh N.D."/>
            <person name="Simon A."/>
            <person name="Yun M.H."/>
        </authorList>
    </citation>
    <scope>NUCLEOTIDE SEQUENCE</scope>
    <source>
        <strain evidence="2">20211129_DDA</strain>
        <tissue evidence="2">Liver</tissue>
    </source>
</reference>
<name>A0AAV7RIE2_PLEWA</name>
<keyword evidence="3" id="KW-1185">Reference proteome</keyword>
<dbReference type="EMBL" id="JANPWB010000009">
    <property type="protein sequence ID" value="KAJ1152624.1"/>
    <property type="molecule type" value="Genomic_DNA"/>
</dbReference>
<accession>A0AAV7RIE2</accession>
<dbReference type="Proteomes" id="UP001066276">
    <property type="component" value="Chromosome 5"/>
</dbReference>
<sequence length="382" mass="44630">MHRLRNAMYVKYMDLLNKKVEKQRIEMQMCEIHFKAPMEQKATSEQQLPHVKLSHDLKYLETVPKSSNYLIIGLRDELTRKGILKSRGDFEVFHHLIQAADEGAQLKDTLHDVKSKMTLSKSLTSFRNTRDSKQQLFYDPSIKQTQGQLDNIPFPAPVPSELQAHHLGKHKETPEETEKKFPKLHFSRLSELHMMPVQEYKPKDRESLQRDGWNLRHERYLRQLRQMYHVSLSNMASSRRLLEKNSLFADFEDENTVHDLVAYLFPEVEAKTTEQTKRSPKMRQFPQVSESYVSEKIQEKSEQTVSESEKSIENLITTKDKICPSKAMVSVPLTMEEVVRKNPIMEAKRASSNWTNYAKKEHGACDRPVKSTGEDQPLQRSY</sequence>